<evidence type="ECO:0000313" key="3">
    <source>
        <dbReference type="Proteomes" id="UP000282977"/>
    </source>
</evidence>
<accession>A0A437J8T9</accession>
<proteinExistence type="predicted"/>
<keyword evidence="3" id="KW-1185">Reference proteome</keyword>
<dbReference type="InterPro" id="IPR009305">
    <property type="entry name" value="Mpo1-like"/>
</dbReference>
<keyword evidence="1" id="KW-1133">Transmembrane helix</keyword>
<feature type="transmembrane region" description="Helical" evidence="1">
    <location>
        <begin position="72"/>
        <end position="91"/>
    </location>
</feature>
<organism evidence="2 3">
    <name type="scientific">Sphingobium algorifonticola</name>
    <dbReference type="NCBI Taxonomy" id="2008318"/>
    <lineage>
        <taxon>Bacteria</taxon>
        <taxon>Pseudomonadati</taxon>
        <taxon>Pseudomonadota</taxon>
        <taxon>Alphaproteobacteria</taxon>
        <taxon>Sphingomonadales</taxon>
        <taxon>Sphingomonadaceae</taxon>
        <taxon>Sphingobium</taxon>
    </lineage>
</organism>
<sequence length="173" mass="18635">MKSLTDHLANYAAYHRDPRNIATHLVGVPIIVVALEALLSRPALPLAGLPLTPAIVLSALVAAFYLRLDLRFGLAMTAFYALAWLAGHALAALPTPLWLACGIGLFVVGWIIQFVGHHYEGRKPAFLDDIAGLIIGPLFIVAEAAFWLGLRPMLRDDVEAIAGPTRRRTPAAA</sequence>
<dbReference type="EMBL" id="RZUL01000002">
    <property type="protein sequence ID" value="RVT41790.1"/>
    <property type="molecule type" value="Genomic_DNA"/>
</dbReference>
<dbReference type="GO" id="GO:0016020">
    <property type="term" value="C:membrane"/>
    <property type="evidence" value="ECO:0007669"/>
    <property type="project" value="GOC"/>
</dbReference>
<evidence type="ECO:0000256" key="1">
    <source>
        <dbReference type="SAM" id="Phobius"/>
    </source>
</evidence>
<protein>
    <submittedName>
        <fullName evidence="2">DUF962 domain-containing protein</fullName>
    </submittedName>
</protein>
<dbReference type="AlphaFoldDB" id="A0A437J8T9"/>
<dbReference type="RefSeq" id="WP_127689795.1">
    <property type="nucleotide sequence ID" value="NZ_RZUL01000002.1"/>
</dbReference>
<evidence type="ECO:0000313" key="2">
    <source>
        <dbReference type="EMBL" id="RVT41790.1"/>
    </source>
</evidence>
<dbReference type="Proteomes" id="UP000282977">
    <property type="component" value="Unassembled WGS sequence"/>
</dbReference>
<dbReference type="GO" id="GO:0046521">
    <property type="term" value="P:sphingoid catabolic process"/>
    <property type="evidence" value="ECO:0007669"/>
    <property type="project" value="TreeGrafter"/>
</dbReference>
<feature type="transmembrane region" description="Helical" evidence="1">
    <location>
        <begin position="21"/>
        <end position="40"/>
    </location>
</feature>
<keyword evidence="1" id="KW-0472">Membrane</keyword>
<feature type="transmembrane region" description="Helical" evidence="1">
    <location>
        <begin position="97"/>
        <end position="118"/>
    </location>
</feature>
<gene>
    <name evidence="2" type="ORF">ENE74_05810</name>
</gene>
<dbReference type="Pfam" id="PF06127">
    <property type="entry name" value="Mpo1-like"/>
    <property type="match status" value="1"/>
</dbReference>
<reference evidence="2 3" key="1">
    <citation type="submission" date="2019-01" db="EMBL/GenBank/DDBJ databases">
        <authorList>
            <person name="Chen W.-M."/>
        </authorList>
    </citation>
    <scope>NUCLEOTIDE SEQUENCE [LARGE SCALE GENOMIC DNA]</scope>
    <source>
        <strain evidence="2 3">TLA-22</strain>
    </source>
</reference>
<name>A0A437J8T9_9SPHN</name>
<dbReference type="PANTHER" id="PTHR28026:SF9">
    <property type="entry name" value="2-HYDROXY-PALMITIC ACID DIOXYGENASE MPO1"/>
    <property type="match status" value="1"/>
</dbReference>
<feature type="transmembrane region" description="Helical" evidence="1">
    <location>
        <begin position="130"/>
        <end position="150"/>
    </location>
</feature>
<keyword evidence="1" id="KW-0812">Transmembrane</keyword>
<feature type="transmembrane region" description="Helical" evidence="1">
    <location>
        <begin position="46"/>
        <end position="65"/>
    </location>
</feature>
<dbReference type="OrthoDB" id="5515308at2"/>
<comment type="caution">
    <text evidence="2">The sequence shown here is derived from an EMBL/GenBank/DDBJ whole genome shotgun (WGS) entry which is preliminary data.</text>
</comment>
<dbReference type="PANTHER" id="PTHR28026">
    <property type="entry name" value="DUF962 DOMAIN PROTEIN (AFU_ORTHOLOGUE AFUA_8G05310)"/>
    <property type="match status" value="1"/>
</dbReference>